<dbReference type="GO" id="GO:0061630">
    <property type="term" value="F:ubiquitin protein ligase activity"/>
    <property type="evidence" value="ECO:0007669"/>
    <property type="project" value="UniProtKB-EC"/>
</dbReference>
<reference evidence="15 16" key="1">
    <citation type="submission" date="2020-08" db="EMBL/GenBank/DDBJ databases">
        <title>Plant Genome Project.</title>
        <authorList>
            <person name="Zhang R.-G."/>
        </authorList>
    </citation>
    <scope>NUCLEOTIDE SEQUENCE [LARGE SCALE GENOMIC DNA]</scope>
    <source>
        <tissue evidence="15">Rhizome</tissue>
    </source>
</reference>
<accession>A0A8J5G3Q9</accession>
<evidence type="ECO:0000256" key="3">
    <source>
        <dbReference type="ARBA" id="ARBA00012483"/>
    </source>
</evidence>
<dbReference type="SMART" id="SM00184">
    <property type="entry name" value="RING"/>
    <property type="match status" value="1"/>
</dbReference>
<dbReference type="AlphaFoldDB" id="A0A8J5G3Q9"/>
<evidence type="ECO:0000256" key="4">
    <source>
        <dbReference type="ARBA" id="ARBA00022679"/>
    </source>
</evidence>
<evidence type="ECO:0000256" key="12">
    <source>
        <dbReference type="PROSITE-ProRule" id="PRU00175"/>
    </source>
</evidence>
<name>A0A8J5G3Q9_ZINOF</name>
<dbReference type="SUPFAM" id="SSF57850">
    <property type="entry name" value="RING/U-box"/>
    <property type="match status" value="1"/>
</dbReference>
<dbReference type="PANTHER" id="PTHR22996:SF0">
    <property type="entry name" value="RE60872P-RELATED"/>
    <property type="match status" value="1"/>
</dbReference>
<evidence type="ECO:0000256" key="11">
    <source>
        <dbReference type="ARBA" id="ARBA00025721"/>
    </source>
</evidence>
<dbReference type="InterPro" id="IPR045195">
    <property type="entry name" value="LOG2-like_mRING_C3HC5"/>
</dbReference>
<keyword evidence="10" id="KW-0449">Lipoprotein</keyword>
<evidence type="ECO:0000313" key="16">
    <source>
        <dbReference type="Proteomes" id="UP000734854"/>
    </source>
</evidence>
<sequence length="471" mass="52494">MGNTWSRENGGGRAGFRFVRRRSTGRHQQPLPSSGSEPAAPQPTPQQQSPPELSANRYVFAAASPYPSQFPTANHPPQHYQYDYYPPPPPVMPVPLPAPFDHHHHRGGGVHGQYPAQHPGWVGSGRYPPYAPSPPPLPYVQHQTAVTIRNDVNIKKESLRLEPDEENPGFFLVAFNFDATVAGRLIYGSTLEQLGDPMSSFGSMKELVLIVGVIASASLEQERGLTMWLFLVYYEMGIIRIGSFRIVCLILANVLPANSITVFFFAKEGTDSELTATKDDFLKPVTVQFKQGLGQQFRQPSGAGIDLTSFEEVDLMKVMDLDTYPLAVKAEACPSMDQVATGENQKLIIPNSQITQALFEKKENGEYHIHVVKQILWVNKTKYELQEIYGIGNSTDNDTDGNDPGKECVICLSEPRDTTVLPCRHMCMCNGCAKVLRYQTNRCPICRQPVERLLEIRVNDNSEEQEEAQCC</sequence>
<protein>
    <recommendedName>
        <fullName evidence="3">RING-type E3 ubiquitin transferase</fullName>
        <ecNumber evidence="3">2.3.2.27</ecNumber>
    </recommendedName>
</protein>
<dbReference type="FunFam" id="3.30.40.10:FF:000115">
    <property type="entry name" value="probable E3 ubiquitin-protein ligase LOG2"/>
    <property type="match status" value="1"/>
</dbReference>
<feature type="domain" description="RING-type" evidence="14">
    <location>
        <begin position="408"/>
        <end position="447"/>
    </location>
</feature>
<dbReference type="GO" id="GO:0016567">
    <property type="term" value="P:protein ubiquitination"/>
    <property type="evidence" value="ECO:0007669"/>
    <property type="project" value="TreeGrafter"/>
</dbReference>
<evidence type="ECO:0000256" key="9">
    <source>
        <dbReference type="ARBA" id="ARBA00022833"/>
    </source>
</evidence>
<comment type="catalytic activity">
    <reaction evidence="1">
        <text>S-ubiquitinyl-[E2 ubiquitin-conjugating enzyme]-L-cysteine + [acceptor protein]-L-lysine = [E2 ubiquitin-conjugating enzyme]-L-cysteine + N(6)-ubiquitinyl-[acceptor protein]-L-lysine.</text>
        <dbReference type="EC" id="2.3.2.27"/>
    </reaction>
</comment>
<keyword evidence="5" id="KW-0519">Myristate</keyword>
<evidence type="ECO:0000313" key="15">
    <source>
        <dbReference type="EMBL" id="KAG6499066.1"/>
    </source>
</evidence>
<feature type="region of interest" description="Disordered" evidence="13">
    <location>
        <begin position="1"/>
        <end position="56"/>
    </location>
</feature>
<dbReference type="Pfam" id="PF26192">
    <property type="entry name" value="RNF157-like_N"/>
    <property type="match status" value="2"/>
</dbReference>
<feature type="compositionally biased region" description="Polar residues" evidence="13">
    <location>
        <begin position="26"/>
        <end position="35"/>
    </location>
</feature>
<dbReference type="Proteomes" id="UP000734854">
    <property type="component" value="Unassembled WGS sequence"/>
</dbReference>
<dbReference type="Gene3D" id="3.30.40.10">
    <property type="entry name" value="Zinc/RING finger domain, C3HC4 (zinc finger)"/>
    <property type="match status" value="1"/>
</dbReference>
<dbReference type="InterPro" id="IPR058981">
    <property type="entry name" value="MGRN1/RNF157-like_N"/>
</dbReference>
<evidence type="ECO:0000256" key="2">
    <source>
        <dbReference type="ARBA" id="ARBA00004906"/>
    </source>
</evidence>
<comment type="caution">
    <text evidence="15">The sequence shown here is derived from an EMBL/GenBank/DDBJ whole genome shotgun (WGS) entry which is preliminary data.</text>
</comment>
<evidence type="ECO:0000259" key="14">
    <source>
        <dbReference type="PROSITE" id="PS50089"/>
    </source>
</evidence>
<dbReference type="InterPro" id="IPR001841">
    <property type="entry name" value="Znf_RING"/>
</dbReference>
<evidence type="ECO:0000256" key="13">
    <source>
        <dbReference type="SAM" id="MobiDB-lite"/>
    </source>
</evidence>
<dbReference type="PROSITE" id="PS50089">
    <property type="entry name" value="ZF_RING_2"/>
    <property type="match status" value="1"/>
</dbReference>
<dbReference type="EMBL" id="JACMSC010000011">
    <property type="protein sequence ID" value="KAG6499066.1"/>
    <property type="molecule type" value="Genomic_DNA"/>
</dbReference>
<keyword evidence="9" id="KW-0862">Zinc</keyword>
<comment type="similarity">
    <text evidence="11">Belongs to the RING-type zinc finger family. LOG2 subfamily.</text>
</comment>
<keyword evidence="4" id="KW-0808">Transferase</keyword>
<evidence type="ECO:0000256" key="5">
    <source>
        <dbReference type="ARBA" id="ARBA00022707"/>
    </source>
</evidence>
<evidence type="ECO:0000256" key="8">
    <source>
        <dbReference type="ARBA" id="ARBA00022786"/>
    </source>
</evidence>
<evidence type="ECO:0000256" key="6">
    <source>
        <dbReference type="ARBA" id="ARBA00022723"/>
    </source>
</evidence>
<evidence type="ECO:0000256" key="7">
    <source>
        <dbReference type="ARBA" id="ARBA00022771"/>
    </source>
</evidence>
<dbReference type="InterPro" id="IPR045194">
    <property type="entry name" value="MGRN1/RNF157-like"/>
</dbReference>
<dbReference type="GO" id="GO:0008270">
    <property type="term" value="F:zinc ion binding"/>
    <property type="evidence" value="ECO:0007669"/>
    <property type="project" value="UniProtKB-KW"/>
</dbReference>
<evidence type="ECO:0000256" key="10">
    <source>
        <dbReference type="ARBA" id="ARBA00023288"/>
    </source>
</evidence>
<comment type="pathway">
    <text evidence="2">Protein modification; protein ubiquitination.</text>
</comment>
<dbReference type="PANTHER" id="PTHR22996">
    <property type="entry name" value="MAHOGUNIN"/>
    <property type="match status" value="1"/>
</dbReference>
<organism evidence="15 16">
    <name type="scientific">Zingiber officinale</name>
    <name type="common">Ginger</name>
    <name type="synonym">Amomum zingiber</name>
    <dbReference type="NCBI Taxonomy" id="94328"/>
    <lineage>
        <taxon>Eukaryota</taxon>
        <taxon>Viridiplantae</taxon>
        <taxon>Streptophyta</taxon>
        <taxon>Embryophyta</taxon>
        <taxon>Tracheophyta</taxon>
        <taxon>Spermatophyta</taxon>
        <taxon>Magnoliopsida</taxon>
        <taxon>Liliopsida</taxon>
        <taxon>Zingiberales</taxon>
        <taxon>Zingiberaceae</taxon>
        <taxon>Zingiber</taxon>
    </lineage>
</organism>
<keyword evidence="6" id="KW-0479">Metal-binding</keyword>
<evidence type="ECO:0000256" key="1">
    <source>
        <dbReference type="ARBA" id="ARBA00000900"/>
    </source>
</evidence>
<dbReference type="Pfam" id="PF13920">
    <property type="entry name" value="zf-C3HC4_3"/>
    <property type="match status" value="1"/>
</dbReference>
<gene>
    <name evidence="15" type="ORF">ZIOFF_038822</name>
</gene>
<keyword evidence="7 12" id="KW-0863">Zinc-finger</keyword>
<dbReference type="InterPro" id="IPR013083">
    <property type="entry name" value="Znf_RING/FYVE/PHD"/>
</dbReference>
<dbReference type="CDD" id="cd16789">
    <property type="entry name" value="mRING-HC-C3HC5_MGRN1-like"/>
    <property type="match status" value="1"/>
</dbReference>
<dbReference type="EC" id="2.3.2.27" evidence="3"/>
<keyword evidence="8" id="KW-0833">Ubl conjugation pathway</keyword>
<keyword evidence="16" id="KW-1185">Reference proteome</keyword>
<proteinExistence type="inferred from homology"/>